<proteinExistence type="predicted"/>
<dbReference type="EMBL" id="QZAS01000024">
    <property type="protein sequence ID" value="THX06180.1"/>
    <property type="molecule type" value="Genomic_DNA"/>
</dbReference>
<dbReference type="InterPro" id="IPR033433">
    <property type="entry name" value="GtaA_N"/>
</dbReference>
<reference evidence="4" key="1">
    <citation type="submission" date="2018-10" db="EMBL/GenBank/DDBJ databases">
        <title>Fifty Aureobasidium pullulans genomes reveal a recombining polyextremotolerant generalist.</title>
        <authorList>
            <person name="Gostincar C."/>
            <person name="Turk M."/>
            <person name="Zajc J."/>
            <person name="Gunde-Cimerman N."/>
        </authorList>
    </citation>
    <scope>NUCLEOTIDE SEQUENCE [LARGE SCALE GENOMIC DNA]</scope>
    <source>
        <strain evidence="4">EXF-10085</strain>
    </source>
</reference>
<gene>
    <name evidence="4" type="ORF">D6D13_06745</name>
</gene>
<feature type="domain" description="Glutaminase A N-terminal" evidence="3">
    <location>
        <begin position="205"/>
        <end position="400"/>
    </location>
</feature>
<dbReference type="InterPro" id="IPR052743">
    <property type="entry name" value="Glutaminase_GtaA"/>
</dbReference>
<keyword evidence="1" id="KW-0732">Signal</keyword>
<evidence type="ECO:0000259" key="3">
    <source>
        <dbReference type="Pfam" id="PF17168"/>
    </source>
</evidence>
<protein>
    <submittedName>
        <fullName evidence="4">Glutaminase A</fullName>
    </submittedName>
</protein>
<evidence type="ECO:0000259" key="2">
    <source>
        <dbReference type="Pfam" id="PF16335"/>
    </source>
</evidence>
<feature type="signal peptide" evidence="1">
    <location>
        <begin position="1"/>
        <end position="16"/>
    </location>
</feature>
<dbReference type="PANTHER" id="PTHR31987:SF1">
    <property type="entry name" value="GLUTAMINASE A"/>
    <property type="match status" value="1"/>
</dbReference>
<name>A0A4S9CIP8_AURPU</name>
<comment type="caution">
    <text evidence="4">The sequence shown here is derived from an EMBL/GenBank/DDBJ whole genome shotgun (WGS) entry which is preliminary data.</text>
</comment>
<dbReference type="Pfam" id="PF16335">
    <property type="entry name" value="GtaA_6_Hairpin"/>
    <property type="match status" value="1"/>
</dbReference>
<evidence type="ECO:0000313" key="4">
    <source>
        <dbReference type="EMBL" id="THX06180.1"/>
    </source>
</evidence>
<dbReference type="AlphaFoldDB" id="A0A4S9CIP8"/>
<feature type="domain" description="Glutaminase A central" evidence="2">
    <location>
        <begin position="406"/>
        <end position="752"/>
    </location>
</feature>
<feature type="domain" description="Glutaminase A N-terminal" evidence="3">
    <location>
        <begin position="102"/>
        <end position="181"/>
    </location>
</feature>
<sequence length="761" mass="81898">MLSLASLTLLASTVLAQSSFSPTRPPAIPLAVSNPYLNTWQQAGSDGGNGGYLAGQWPRFWAGQVTGWTGLIKVDGGAAVTWMGAPNGPAVATQNSFEYTSTKSVFSLSVDGKVGLNVTFLSPVEPTDLKRQSIPASYMNVEAFSLDGADHKVQLYSDVSAEWASGDRSAVAEWDFGSIKSAASKHAESASGYSTLQTVTVPASSAASSDASSTVEISSEIEATTAASVSASVSASATATEVAQANSITYHRFYRQEQQVFVENSDQASWGNWIYACSHEGLTYSNGGVDTDVRGAFINNSVLDNDLNTNYRAISNQWPVFAFALDFGSVGSTPQSALFTLTLAQNEAIQFEYDTNKVQQLPPLWTSYFTSELELVSFFYNDWSNAQTSAASIDTKLATDSLANAGQDYLTITSLAVRQVFATTQLAGTTKSYHLFMKEISSNGDMQTVDVIFPAFPIFLYFNPDLGRLLLEPLFINQEAGNWPAAYAIHDLGVFPNATGHNDGNAENQPLEECGNMIIMALAVAQKVSGGTAYLNQHYEILKQWNDYLVIDSLIPSNQISTDDFAGSLANQTNLALKGIIGIEAMAVIANLTGHTADAENFTSIAHDYITKWQGLGIAPATNGSLAHTTLAYGMPETHGLLYNLYADTWVGTNIVPRSVYEMQSSFYPTVAMQYGVPLDTRHTYTKLDWEIFVASIASPSTKFLFISKIADWIGKTTTNRPFTDLYETESGDYPGGINFAARPVMGAVFAPLLVGQGPLG</sequence>
<dbReference type="Pfam" id="PF17168">
    <property type="entry name" value="DUF5127"/>
    <property type="match status" value="2"/>
</dbReference>
<feature type="chain" id="PRO_5020266742" evidence="1">
    <location>
        <begin position="17"/>
        <end position="761"/>
    </location>
</feature>
<dbReference type="PANTHER" id="PTHR31987">
    <property type="entry name" value="GLUTAMINASE A-RELATED"/>
    <property type="match status" value="1"/>
</dbReference>
<accession>A0A4S9CIP8</accession>
<evidence type="ECO:0000256" key="1">
    <source>
        <dbReference type="SAM" id="SignalP"/>
    </source>
</evidence>
<dbReference type="InterPro" id="IPR032514">
    <property type="entry name" value="GtaA_central"/>
</dbReference>
<organism evidence="4">
    <name type="scientific">Aureobasidium pullulans</name>
    <name type="common">Black yeast</name>
    <name type="synonym">Pullularia pullulans</name>
    <dbReference type="NCBI Taxonomy" id="5580"/>
    <lineage>
        <taxon>Eukaryota</taxon>
        <taxon>Fungi</taxon>
        <taxon>Dikarya</taxon>
        <taxon>Ascomycota</taxon>
        <taxon>Pezizomycotina</taxon>
        <taxon>Dothideomycetes</taxon>
        <taxon>Dothideomycetidae</taxon>
        <taxon>Dothideales</taxon>
        <taxon>Saccotheciaceae</taxon>
        <taxon>Aureobasidium</taxon>
    </lineage>
</organism>